<gene>
    <name evidence="2" type="ORF">EYF80_009680</name>
</gene>
<feature type="compositionally biased region" description="Low complexity" evidence="1">
    <location>
        <begin position="71"/>
        <end position="81"/>
    </location>
</feature>
<proteinExistence type="predicted"/>
<evidence type="ECO:0000256" key="1">
    <source>
        <dbReference type="SAM" id="MobiDB-lite"/>
    </source>
</evidence>
<sequence length="154" mass="17119">MRVPGRKESGVIFTTVTELPPKERLDRSERDRPSGSGLQRSRDETAGSERASRGPEEKHTSRTKASFLPWERSSSDTSSELSEWDRNSLDRCLGSGIGEPTTSSVSSCKQRDTNPEWTGRQETDGTQAYGRTTPRKNTDGEKRRAGMIESAIKV</sequence>
<organism evidence="2 3">
    <name type="scientific">Liparis tanakae</name>
    <name type="common">Tanaka's snailfish</name>
    <dbReference type="NCBI Taxonomy" id="230148"/>
    <lineage>
        <taxon>Eukaryota</taxon>
        <taxon>Metazoa</taxon>
        <taxon>Chordata</taxon>
        <taxon>Craniata</taxon>
        <taxon>Vertebrata</taxon>
        <taxon>Euteleostomi</taxon>
        <taxon>Actinopterygii</taxon>
        <taxon>Neopterygii</taxon>
        <taxon>Teleostei</taxon>
        <taxon>Neoteleostei</taxon>
        <taxon>Acanthomorphata</taxon>
        <taxon>Eupercaria</taxon>
        <taxon>Perciformes</taxon>
        <taxon>Cottioidei</taxon>
        <taxon>Cottales</taxon>
        <taxon>Liparidae</taxon>
        <taxon>Liparis</taxon>
    </lineage>
</organism>
<feature type="compositionally biased region" description="Basic and acidic residues" evidence="1">
    <location>
        <begin position="20"/>
        <end position="33"/>
    </location>
</feature>
<protein>
    <submittedName>
        <fullName evidence="2">Uncharacterized protein</fullName>
    </submittedName>
</protein>
<dbReference type="EMBL" id="SRLO01000058">
    <property type="protein sequence ID" value="TNN80031.1"/>
    <property type="molecule type" value="Genomic_DNA"/>
</dbReference>
<dbReference type="Proteomes" id="UP000314294">
    <property type="component" value="Unassembled WGS sequence"/>
</dbReference>
<feature type="compositionally biased region" description="Basic and acidic residues" evidence="1">
    <location>
        <begin position="136"/>
        <end position="146"/>
    </location>
</feature>
<feature type="compositionally biased region" description="Basic and acidic residues" evidence="1">
    <location>
        <begin position="109"/>
        <end position="123"/>
    </location>
</feature>
<reference evidence="2 3" key="1">
    <citation type="submission" date="2019-03" db="EMBL/GenBank/DDBJ databases">
        <title>First draft genome of Liparis tanakae, snailfish: a comprehensive survey of snailfish specific genes.</title>
        <authorList>
            <person name="Kim W."/>
            <person name="Song I."/>
            <person name="Jeong J.-H."/>
            <person name="Kim D."/>
            <person name="Kim S."/>
            <person name="Ryu S."/>
            <person name="Song J.Y."/>
            <person name="Lee S.K."/>
        </authorList>
    </citation>
    <scope>NUCLEOTIDE SEQUENCE [LARGE SCALE GENOMIC DNA]</scope>
    <source>
        <tissue evidence="2">Muscle</tissue>
    </source>
</reference>
<feature type="region of interest" description="Disordered" evidence="1">
    <location>
        <begin position="1"/>
        <end position="154"/>
    </location>
</feature>
<name>A0A4Z2IQC0_9TELE</name>
<evidence type="ECO:0000313" key="3">
    <source>
        <dbReference type="Proteomes" id="UP000314294"/>
    </source>
</evidence>
<evidence type="ECO:0000313" key="2">
    <source>
        <dbReference type="EMBL" id="TNN80031.1"/>
    </source>
</evidence>
<comment type="caution">
    <text evidence="2">The sequence shown here is derived from an EMBL/GenBank/DDBJ whole genome shotgun (WGS) entry which is preliminary data.</text>
</comment>
<accession>A0A4Z2IQC0</accession>
<dbReference type="AlphaFoldDB" id="A0A4Z2IQC0"/>
<keyword evidence="3" id="KW-1185">Reference proteome</keyword>
<feature type="compositionally biased region" description="Basic and acidic residues" evidence="1">
    <location>
        <begin position="40"/>
        <end position="60"/>
    </location>
</feature>